<dbReference type="Proteomes" id="UP001595711">
    <property type="component" value="Unassembled WGS sequence"/>
</dbReference>
<keyword evidence="2" id="KW-1185">Reference proteome</keyword>
<dbReference type="EMBL" id="JBHRYJ010000009">
    <property type="protein sequence ID" value="MFC3678455.1"/>
    <property type="molecule type" value="Genomic_DNA"/>
</dbReference>
<protein>
    <submittedName>
        <fullName evidence="1">ImmA/IrrE family metallo-endopeptidase</fullName>
    </submittedName>
</protein>
<comment type="caution">
    <text evidence="1">The sequence shown here is derived from an EMBL/GenBank/DDBJ whole genome shotgun (WGS) entry which is preliminary data.</text>
</comment>
<name>A0ABV7VLR1_9PROT</name>
<evidence type="ECO:0000313" key="1">
    <source>
        <dbReference type="EMBL" id="MFC3678455.1"/>
    </source>
</evidence>
<dbReference type="RefSeq" id="WP_379730092.1">
    <property type="nucleotide sequence ID" value="NZ_JBHRYJ010000009.1"/>
</dbReference>
<evidence type="ECO:0000313" key="2">
    <source>
        <dbReference type="Proteomes" id="UP001595711"/>
    </source>
</evidence>
<reference evidence="2" key="1">
    <citation type="journal article" date="2019" name="Int. J. Syst. Evol. Microbiol.">
        <title>The Global Catalogue of Microorganisms (GCM) 10K type strain sequencing project: providing services to taxonomists for standard genome sequencing and annotation.</title>
        <authorList>
            <consortium name="The Broad Institute Genomics Platform"/>
            <consortium name="The Broad Institute Genome Sequencing Center for Infectious Disease"/>
            <person name="Wu L."/>
            <person name="Ma J."/>
        </authorList>
    </citation>
    <scope>NUCLEOTIDE SEQUENCE [LARGE SCALE GENOMIC DNA]</scope>
    <source>
        <strain evidence="2">KCTC 42182</strain>
    </source>
</reference>
<accession>A0ABV7VLR1</accession>
<proteinExistence type="predicted"/>
<sequence length="198" mass="21874">MYLSWSGVRLSQAGYVSNDPYEMEADHFAAGLLMPERLFKQIIKGRDPGLSVIENAGAQCKTSLTAAAIRYADLTEYAVAVIISTGQLIDFCFMSDTMKSLPQLSWLKKGAPVPRNTETARFNADPSRILIGDRATIEIDVLDWLGGQRSAIVTEEVVGLGRYGKTLTVLSSAAIGREDEGEDDEDELIDKWTPRFHR</sequence>
<organism evidence="1 2">
    <name type="scientific">Ferrovibrio xuzhouensis</name>
    <dbReference type="NCBI Taxonomy" id="1576914"/>
    <lineage>
        <taxon>Bacteria</taxon>
        <taxon>Pseudomonadati</taxon>
        <taxon>Pseudomonadota</taxon>
        <taxon>Alphaproteobacteria</taxon>
        <taxon>Rhodospirillales</taxon>
        <taxon>Rhodospirillaceae</taxon>
        <taxon>Ferrovibrio</taxon>
    </lineage>
</organism>
<gene>
    <name evidence="1" type="ORF">ACFOOQ_23110</name>
</gene>